<evidence type="ECO:0000313" key="3">
    <source>
        <dbReference type="Proteomes" id="UP000030445"/>
    </source>
</evidence>
<keyword evidence="1" id="KW-0812">Transmembrane</keyword>
<comment type="caution">
    <text evidence="2">The sequence shown here is derived from an EMBL/GenBank/DDBJ whole genome shotgun (WGS) entry which is preliminary data.</text>
</comment>
<sequence>MKISFFAKIVLFLTLYFISNLSIKNKILRIVMNRANRAKKI</sequence>
<dbReference type="AlphaFoldDB" id="A0A0A2A7G2"/>
<protein>
    <submittedName>
        <fullName evidence="2">Uncharacterized protein</fullName>
    </submittedName>
</protein>
<proteinExistence type="predicted"/>
<organism evidence="2 3">
    <name type="scientific">Prochlorococcus marinus str. MIT 9302</name>
    <dbReference type="NCBI Taxonomy" id="74545"/>
    <lineage>
        <taxon>Bacteria</taxon>
        <taxon>Bacillati</taxon>
        <taxon>Cyanobacteriota</taxon>
        <taxon>Cyanophyceae</taxon>
        <taxon>Synechococcales</taxon>
        <taxon>Prochlorococcaceae</taxon>
        <taxon>Prochlorococcus</taxon>
    </lineage>
</organism>
<reference evidence="3" key="1">
    <citation type="journal article" date="2014" name="Sci. Data">
        <title>Genomes of diverse isolates of the marine cyanobacterium Prochlorococcus.</title>
        <authorList>
            <person name="Biller S."/>
            <person name="Berube P."/>
            <person name="Thompson J."/>
            <person name="Kelly L."/>
            <person name="Roggensack S."/>
            <person name="Awad L."/>
            <person name="Roache-Johnson K."/>
            <person name="Ding H."/>
            <person name="Giovannoni S.J."/>
            <person name="Moore L.R."/>
            <person name="Chisholm S.W."/>
        </authorList>
    </citation>
    <scope>NUCLEOTIDE SEQUENCE [LARGE SCALE GENOMIC DNA]</scope>
    <source>
        <strain evidence="3">MIT 9302</strain>
    </source>
</reference>
<feature type="transmembrane region" description="Helical" evidence="1">
    <location>
        <begin position="6"/>
        <end position="23"/>
    </location>
</feature>
<gene>
    <name evidence="2" type="ORF">EU96_1402</name>
</gene>
<keyword evidence="1" id="KW-1133">Transmembrane helix</keyword>
<name>A0A0A2A7G2_PROMR</name>
<evidence type="ECO:0000256" key="1">
    <source>
        <dbReference type="SAM" id="Phobius"/>
    </source>
</evidence>
<dbReference type="Proteomes" id="UP000030445">
    <property type="component" value="Unassembled WGS sequence"/>
</dbReference>
<evidence type="ECO:0000313" key="2">
    <source>
        <dbReference type="EMBL" id="KGF96766.1"/>
    </source>
</evidence>
<accession>A0A0A2A7G2</accession>
<dbReference type="EMBL" id="JNAM01000011">
    <property type="protein sequence ID" value="KGF96766.1"/>
    <property type="molecule type" value="Genomic_DNA"/>
</dbReference>
<keyword evidence="1" id="KW-0472">Membrane</keyword>